<evidence type="ECO:0000256" key="3">
    <source>
        <dbReference type="ARBA" id="ARBA00023163"/>
    </source>
</evidence>
<dbReference type="InterPro" id="IPR001845">
    <property type="entry name" value="HTH_ArsR_DNA-bd_dom"/>
</dbReference>
<dbReference type="OrthoDB" id="4471357at2"/>
<dbReference type="PANTHER" id="PTHR33154">
    <property type="entry name" value="TRANSCRIPTIONAL REGULATOR, ARSR FAMILY"/>
    <property type="match status" value="1"/>
</dbReference>
<name>A0A401YMD6_9ACTN</name>
<proteinExistence type="predicted"/>
<gene>
    <name evidence="5" type="ORF">EHYA_03463</name>
</gene>
<dbReference type="PANTHER" id="PTHR33154:SF12">
    <property type="entry name" value="TRANSCRIPTIONAL REGULATORY PROTEIN"/>
    <property type="match status" value="1"/>
</dbReference>
<evidence type="ECO:0000313" key="5">
    <source>
        <dbReference type="EMBL" id="GCD95780.1"/>
    </source>
</evidence>
<dbReference type="RefSeq" id="WP_126637871.1">
    <property type="nucleotide sequence ID" value="NZ_BIFH01000018.1"/>
</dbReference>
<dbReference type="InterPro" id="IPR011991">
    <property type="entry name" value="ArsR-like_HTH"/>
</dbReference>
<dbReference type="SMART" id="SM00418">
    <property type="entry name" value="HTH_ARSR"/>
    <property type="match status" value="1"/>
</dbReference>
<sequence length="106" mass="12081">MTEREPFHPSIEQLRLGDVLGALADPARLRLVELYADNVEHSCAEWPEELRGLHKSTVSHHQKTLREMGVVRVRIAGRNRYLTLRRDELDARFPGLLDAILANTGD</sequence>
<dbReference type="GO" id="GO:0003677">
    <property type="term" value="F:DNA binding"/>
    <property type="evidence" value="ECO:0007669"/>
    <property type="project" value="UniProtKB-KW"/>
</dbReference>
<protein>
    <submittedName>
        <fullName evidence="5">Transcriptional regulator</fullName>
    </submittedName>
</protein>
<dbReference type="Proteomes" id="UP000286931">
    <property type="component" value="Unassembled WGS sequence"/>
</dbReference>
<keyword evidence="2" id="KW-0238">DNA-binding</keyword>
<keyword evidence="6" id="KW-1185">Reference proteome</keyword>
<dbReference type="GO" id="GO:0003700">
    <property type="term" value="F:DNA-binding transcription factor activity"/>
    <property type="evidence" value="ECO:0007669"/>
    <property type="project" value="InterPro"/>
</dbReference>
<dbReference type="Gene3D" id="1.10.10.10">
    <property type="entry name" value="Winged helix-like DNA-binding domain superfamily/Winged helix DNA-binding domain"/>
    <property type="match status" value="1"/>
</dbReference>
<keyword evidence="3" id="KW-0804">Transcription</keyword>
<dbReference type="InterPro" id="IPR051081">
    <property type="entry name" value="HTH_MetalResp_TranReg"/>
</dbReference>
<dbReference type="PROSITE" id="PS50987">
    <property type="entry name" value="HTH_ARSR_2"/>
    <property type="match status" value="1"/>
</dbReference>
<dbReference type="SUPFAM" id="SSF46785">
    <property type="entry name" value="Winged helix' DNA-binding domain"/>
    <property type="match status" value="1"/>
</dbReference>
<accession>A0A401YMD6</accession>
<evidence type="ECO:0000256" key="1">
    <source>
        <dbReference type="ARBA" id="ARBA00023015"/>
    </source>
</evidence>
<evidence type="ECO:0000256" key="2">
    <source>
        <dbReference type="ARBA" id="ARBA00023125"/>
    </source>
</evidence>
<dbReference type="CDD" id="cd00090">
    <property type="entry name" value="HTH_ARSR"/>
    <property type="match status" value="1"/>
</dbReference>
<dbReference type="InterPro" id="IPR036390">
    <property type="entry name" value="WH_DNA-bd_sf"/>
</dbReference>
<organism evidence="5 6">
    <name type="scientific">Embleya hyalina</name>
    <dbReference type="NCBI Taxonomy" id="516124"/>
    <lineage>
        <taxon>Bacteria</taxon>
        <taxon>Bacillati</taxon>
        <taxon>Actinomycetota</taxon>
        <taxon>Actinomycetes</taxon>
        <taxon>Kitasatosporales</taxon>
        <taxon>Streptomycetaceae</taxon>
        <taxon>Embleya</taxon>
    </lineage>
</organism>
<dbReference type="InterPro" id="IPR036388">
    <property type="entry name" value="WH-like_DNA-bd_sf"/>
</dbReference>
<comment type="caution">
    <text evidence="5">The sequence shown here is derived from an EMBL/GenBank/DDBJ whole genome shotgun (WGS) entry which is preliminary data.</text>
</comment>
<dbReference type="AlphaFoldDB" id="A0A401YMD6"/>
<feature type="domain" description="HTH arsR-type" evidence="4">
    <location>
        <begin position="8"/>
        <end position="104"/>
    </location>
</feature>
<dbReference type="PRINTS" id="PR00778">
    <property type="entry name" value="HTHARSR"/>
</dbReference>
<keyword evidence="1" id="KW-0805">Transcription regulation</keyword>
<dbReference type="EMBL" id="BIFH01000018">
    <property type="protein sequence ID" value="GCD95780.1"/>
    <property type="molecule type" value="Genomic_DNA"/>
</dbReference>
<reference evidence="5 6" key="1">
    <citation type="submission" date="2018-12" db="EMBL/GenBank/DDBJ databases">
        <title>Draft genome sequence of Embleya hyalina NBRC 13850T.</title>
        <authorList>
            <person name="Komaki H."/>
            <person name="Hosoyama A."/>
            <person name="Kimura A."/>
            <person name="Ichikawa N."/>
            <person name="Tamura T."/>
        </authorList>
    </citation>
    <scope>NUCLEOTIDE SEQUENCE [LARGE SCALE GENOMIC DNA]</scope>
    <source>
        <strain evidence="5 6">NBRC 13850</strain>
    </source>
</reference>
<evidence type="ECO:0000259" key="4">
    <source>
        <dbReference type="PROSITE" id="PS50987"/>
    </source>
</evidence>
<evidence type="ECO:0000313" key="6">
    <source>
        <dbReference type="Proteomes" id="UP000286931"/>
    </source>
</evidence>